<dbReference type="VEuPathDB" id="FungiDB:ATEG_03781"/>
<dbReference type="Pfam" id="PF10615">
    <property type="entry name" value="DUF2470"/>
    <property type="match status" value="1"/>
</dbReference>
<dbReference type="PANTHER" id="PTHR37783">
    <property type="entry name" value="MEMBRANE PROTEIN, PUTATIVE (AFU_ORTHOLOGUE AFUA_1G04315)-RELATED"/>
    <property type="match status" value="1"/>
</dbReference>
<dbReference type="InterPro" id="IPR037119">
    <property type="entry name" value="Haem_oxidase_HugZ-like_sf"/>
</dbReference>
<dbReference type="Proteomes" id="UP000452235">
    <property type="component" value="Unassembled WGS sequence"/>
</dbReference>
<sequence length="208" mass="23399">MSKTIIITHMNKDHQRSLSMYLQVYCGVSAREAQSAQLADITLDDLLIVANNTRYTIPLTPPLASLSEARPRLVAMHQHCLQKLGLSPVVITEYRAPRGAQSLIFLTCLGLMVGFARRAHFVEGSWVARTVGAELAQKAWTVQPWVLWGLLGAHVLEAMLLAATRLRPYGVGLFSRVWWMWMASTVVEGFAAFQRIDRMAKEQEKKQH</sequence>
<dbReference type="InterPro" id="IPR019595">
    <property type="entry name" value="DUF2470"/>
</dbReference>
<dbReference type="Gene3D" id="3.20.180.10">
    <property type="entry name" value="PNP-oxidase-like"/>
    <property type="match status" value="1"/>
</dbReference>
<dbReference type="PANTHER" id="PTHR37783:SF1">
    <property type="entry name" value="MEMBRANE PROTEIN, PUTATIVE (AFU_ORTHOLOGUE AFUA_1G04315)-RELATED"/>
    <property type="match status" value="1"/>
</dbReference>
<proteinExistence type="predicted"/>
<protein>
    <submittedName>
        <fullName evidence="1">Integral membrane protein</fullName>
    </submittedName>
</protein>
<reference evidence="1 2" key="1">
    <citation type="submission" date="2020-01" db="EMBL/GenBank/DDBJ databases">
        <title>Aspergillus terreus IFO 6365 whole genome shotgun sequence.</title>
        <authorList>
            <person name="Kanamasa S."/>
            <person name="Takahashi H."/>
        </authorList>
    </citation>
    <scope>NUCLEOTIDE SEQUENCE [LARGE SCALE GENOMIC DNA]</scope>
    <source>
        <strain evidence="1 2">IFO 6365</strain>
    </source>
</reference>
<dbReference type="OrthoDB" id="5553410at2759"/>
<keyword evidence="2" id="KW-1185">Reference proteome</keyword>
<dbReference type="EMBL" id="BLJY01000011">
    <property type="protein sequence ID" value="GFF19919.1"/>
    <property type="molecule type" value="Genomic_DNA"/>
</dbReference>
<accession>A0A5M3YYG3</accession>
<dbReference type="AlphaFoldDB" id="A0A5M3YYG3"/>
<evidence type="ECO:0000313" key="1">
    <source>
        <dbReference type="EMBL" id="GFF19919.1"/>
    </source>
</evidence>
<evidence type="ECO:0000313" key="2">
    <source>
        <dbReference type="Proteomes" id="UP000452235"/>
    </source>
</evidence>
<comment type="caution">
    <text evidence="1">The sequence shown here is derived from an EMBL/GenBank/DDBJ whole genome shotgun (WGS) entry which is preliminary data.</text>
</comment>
<name>A0A5M3YYG3_ASPTE</name>
<organism evidence="1 2">
    <name type="scientific">Aspergillus terreus</name>
    <dbReference type="NCBI Taxonomy" id="33178"/>
    <lineage>
        <taxon>Eukaryota</taxon>
        <taxon>Fungi</taxon>
        <taxon>Dikarya</taxon>
        <taxon>Ascomycota</taxon>
        <taxon>Pezizomycotina</taxon>
        <taxon>Eurotiomycetes</taxon>
        <taxon>Eurotiomycetidae</taxon>
        <taxon>Eurotiales</taxon>
        <taxon>Aspergillaceae</taxon>
        <taxon>Aspergillus</taxon>
        <taxon>Aspergillus subgen. Circumdati</taxon>
    </lineage>
</organism>
<gene>
    <name evidence="1" type="ORF">ATEIFO6365_0011017800</name>
</gene>